<dbReference type="AlphaFoldDB" id="A0A4Y2WD56"/>
<evidence type="ECO:0000313" key="2">
    <source>
        <dbReference type="Proteomes" id="UP000499080"/>
    </source>
</evidence>
<keyword evidence="2" id="KW-1185">Reference proteome</keyword>
<evidence type="ECO:0000313" key="1">
    <source>
        <dbReference type="EMBL" id="GBO34584.1"/>
    </source>
</evidence>
<comment type="caution">
    <text evidence="1">The sequence shown here is derived from an EMBL/GenBank/DDBJ whole genome shotgun (WGS) entry which is preliminary data.</text>
</comment>
<gene>
    <name evidence="1" type="ORF">AVEN_271730_1</name>
</gene>
<sequence length="104" mass="12277">MGSRSVRTVLILMDRKISMLLNRVRCLYCRFFEALRIFDLSAFLMHEYIDIHTLQWCIDDHNRGALPDHSVITVAYLSHVFTILLIKQRHRCEVWIVVTNESGD</sequence>
<protein>
    <submittedName>
        <fullName evidence="1">Uncharacterized protein</fullName>
    </submittedName>
</protein>
<name>A0A4Y2WD56_ARAVE</name>
<reference evidence="1 2" key="1">
    <citation type="journal article" date="2019" name="Sci. Rep.">
        <title>Orb-weaving spider Araneus ventricosus genome elucidates the spidroin gene catalogue.</title>
        <authorList>
            <person name="Kono N."/>
            <person name="Nakamura H."/>
            <person name="Ohtoshi R."/>
            <person name="Moran D.A.P."/>
            <person name="Shinohara A."/>
            <person name="Yoshida Y."/>
            <person name="Fujiwara M."/>
            <person name="Mori M."/>
            <person name="Tomita M."/>
            <person name="Arakawa K."/>
        </authorList>
    </citation>
    <scope>NUCLEOTIDE SEQUENCE [LARGE SCALE GENOMIC DNA]</scope>
</reference>
<dbReference type="Proteomes" id="UP000499080">
    <property type="component" value="Unassembled WGS sequence"/>
</dbReference>
<proteinExistence type="predicted"/>
<dbReference type="EMBL" id="BGPR01058429">
    <property type="protein sequence ID" value="GBO34584.1"/>
    <property type="molecule type" value="Genomic_DNA"/>
</dbReference>
<accession>A0A4Y2WD56</accession>
<organism evidence="1 2">
    <name type="scientific">Araneus ventricosus</name>
    <name type="common">Orbweaver spider</name>
    <name type="synonym">Epeira ventricosa</name>
    <dbReference type="NCBI Taxonomy" id="182803"/>
    <lineage>
        <taxon>Eukaryota</taxon>
        <taxon>Metazoa</taxon>
        <taxon>Ecdysozoa</taxon>
        <taxon>Arthropoda</taxon>
        <taxon>Chelicerata</taxon>
        <taxon>Arachnida</taxon>
        <taxon>Araneae</taxon>
        <taxon>Araneomorphae</taxon>
        <taxon>Entelegynae</taxon>
        <taxon>Araneoidea</taxon>
        <taxon>Araneidae</taxon>
        <taxon>Araneus</taxon>
    </lineage>
</organism>